<dbReference type="Pfam" id="PF00702">
    <property type="entry name" value="Hydrolase"/>
    <property type="match status" value="1"/>
</dbReference>
<name>A0A174RPT2_9FIRM</name>
<dbReference type="SFLD" id="SFLDG01129">
    <property type="entry name" value="C1.5:_HAD__Beta-PGM__Phosphata"/>
    <property type="match status" value="1"/>
</dbReference>
<accession>A0A174RPT2</accession>
<evidence type="ECO:0000313" key="5">
    <source>
        <dbReference type="Proteomes" id="UP000196386"/>
    </source>
</evidence>
<sequence length="227" mass="25053">MGYDIILLDADDTLFDYSRAERSALERTCEAFGAPFDSRVLEQYHQINDALWKQFEQGAVTQDALRVRRFESLFAFLGVHADCARVNRFYTHALGEGAFLMDGAEEFCRALSARRPLYIVTNGVSEVQRSRLARASIAPYIRDIFISQEIGAPKPRAQFFDHVFAALGNPSRAHAIIMGDSLTSDMAGGKNAGIATCWFAPDDAVDTVGCDYRVSRLAGFLPIALGA</sequence>
<dbReference type="GO" id="GO:0008253">
    <property type="term" value="F:5'-nucleotidase activity"/>
    <property type="evidence" value="ECO:0007669"/>
    <property type="project" value="InterPro"/>
</dbReference>
<dbReference type="NCBIfam" id="TIGR02254">
    <property type="entry name" value="YjjG_YfnB"/>
    <property type="match status" value="1"/>
</dbReference>
<dbReference type="Gene3D" id="1.10.150.240">
    <property type="entry name" value="Putative phosphatase, domain 2"/>
    <property type="match status" value="1"/>
</dbReference>
<dbReference type="PANTHER" id="PTHR47478">
    <property type="match status" value="1"/>
</dbReference>
<dbReference type="Proteomes" id="UP000260828">
    <property type="component" value="Unassembled WGS sequence"/>
</dbReference>
<gene>
    <name evidence="1" type="primary">yfnB</name>
    <name evidence="2" type="ORF">B5F11_03560</name>
    <name evidence="3" type="ORF">DXC40_02770</name>
    <name evidence="1" type="ORF">ERS852551_02146</name>
</gene>
<reference evidence="1 4" key="1">
    <citation type="submission" date="2015-09" db="EMBL/GenBank/DDBJ databases">
        <authorList>
            <consortium name="Pathogen Informatics"/>
        </authorList>
    </citation>
    <scope>NUCLEOTIDE SEQUENCE [LARGE SCALE GENOMIC DNA]</scope>
    <source>
        <strain evidence="1 4">2789STDY5834939</strain>
    </source>
</reference>
<organism evidence="1 4">
    <name type="scientific">Anaerotruncus colihominis</name>
    <dbReference type="NCBI Taxonomy" id="169435"/>
    <lineage>
        <taxon>Bacteria</taxon>
        <taxon>Bacillati</taxon>
        <taxon>Bacillota</taxon>
        <taxon>Clostridia</taxon>
        <taxon>Eubacteriales</taxon>
        <taxon>Oscillospiraceae</taxon>
        <taxon>Anaerotruncus</taxon>
    </lineage>
</organism>
<dbReference type="InterPro" id="IPR036412">
    <property type="entry name" value="HAD-like_sf"/>
</dbReference>
<reference evidence="3 6" key="4">
    <citation type="submission" date="2018-08" db="EMBL/GenBank/DDBJ databases">
        <title>A genome reference for cultivated species of the human gut microbiota.</title>
        <authorList>
            <person name="Zou Y."/>
            <person name="Xue W."/>
            <person name="Luo G."/>
        </authorList>
    </citation>
    <scope>NUCLEOTIDE SEQUENCE [LARGE SCALE GENOMIC DNA]</scope>
    <source>
        <strain evidence="3 6">TF05-12AC</strain>
    </source>
</reference>
<dbReference type="EMBL" id="CZBE01000014">
    <property type="protein sequence ID" value="CUP84940.1"/>
    <property type="molecule type" value="Genomic_DNA"/>
</dbReference>
<dbReference type="SUPFAM" id="SSF56784">
    <property type="entry name" value="HAD-like"/>
    <property type="match status" value="1"/>
</dbReference>
<dbReference type="InterPro" id="IPR023198">
    <property type="entry name" value="PGP-like_dom2"/>
</dbReference>
<dbReference type="EMBL" id="NFKP01000002">
    <property type="protein sequence ID" value="OUP71153.1"/>
    <property type="molecule type" value="Genomic_DNA"/>
</dbReference>
<evidence type="ECO:0000313" key="1">
    <source>
        <dbReference type="EMBL" id="CUP84940.1"/>
    </source>
</evidence>
<dbReference type="EMBL" id="QVME01000001">
    <property type="protein sequence ID" value="RGE70002.1"/>
    <property type="molecule type" value="Genomic_DNA"/>
</dbReference>
<reference evidence="2" key="3">
    <citation type="journal article" date="2018" name="BMC Genomics">
        <title>Whole genome sequencing and function prediction of 133 gut anaerobes isolated from chicken caecum in pure cultures.</title>
        <authorList>
            <person name="Medvecky M."/>
            <person name="Cejkova D."/>
            <person name="Polansky O."/>
            <person name="Karasova D."/>
            <person name="Kubasova T."/>
            <person name="Cizek A."/>
            <person name="Rychlik I."/>
        </authorList>
    </citation>
    <scope>NUCLEOTIDE SEQUENCE</scope>
    <source>
        <strain evidence="2">An175</strain>
    </source>
</reference>
<evidence type="ECO:0000313" key="4">
    <source>
        <dbReference type="Proteomes" id="UP000095765"/>
    </source>
</evidence>
<dbReference type="GeneID" id="72465229"/>
<dbReference type="Proteomes" id="UP000196386">
    <property type="component" value="Unassembled WGS sequence"/>
</dbReference>
<evidence type="ECO:0000313" key="3">
    <source>
        <dbReference type="EMBL" id="RGE70002.1"/>
    </source>
</evidence>
<keyword evidence="1" id="KW-0378">Hydrolase</keyword>
<reference evidence="5" key="2">
    <citation type="submission" date="2017-04" db="EMBL/GenBank/DDBJ databases">
        <title>Function of individual gut microbiota members based on whole genome sequencing of pure cultures obtained from chicken caecum.</title>
        <authorList>
            <person name="Medvecky M."/>
            <person name="Cejkova D."/>
            <person name="Polansky O."/>
            <person name="Karasova D."/>
            <person name="Kubasova T."/>
            <person name="Cizek A."/>
            <person name="Rychlik I."/>
        </authorList>
    </citation>
    <scope>NUCLEOTIDE SEQUENCE [LARGE SCALE GENOMIC DNA]</scope>
    <source>
        <strain evidence="5">An175</strain>
    </source>
</reference>
<dbReference type="PANTHER" id="PTHR47478:SF1">
    <property type="entry name" value="PYRIMIDINE 5'-NUCLEOTIDASE YJJG"/>
    <property type="match status" value="1"/>
</dbReference>
<dbReference type="InterPro" id="IPR011951">
    <property type="entry name" value="HAD-SF_hydro_IA_YjjG/PynA"/>
</dbReference>
<evidence type="ECO:0000313" key="6">
    <source>
        <dbReference type="Proteomes" id="UP000260828"/>
    </source>
</evidence>
<dbReference type="InterPro" id="IPR052550">
    <property type="entry name" value="Pyrimidine_5'-ntase_YjjG"/>
</dbReference>
<dbReference type="RefSeq" id="WP_006877176.1">
    <property type="nucleotide sequence ID" value="NZ_CABIWA010000003.1"/>
</dbReference>
<dbReference type="InterPro" id="IPR006439">
    <property type="entry name" value="HAD-SF_hydro_IA"/>
</dbReference>
<proteinExistence type="predicted"/>
<dbReference type="EC" id="3.-.-.-" evidence="1"/>
<dbReference type="NCBIfam" id="TIGR01549">
    <property type="entry name" value="HAD-SF-IA-v1"/>
    <property type="match status" value="1"/>
</dbReference>
<dbReference type="OrthoDB" id="9802350at2"/>
<dbReference type="AlphaFoldDB" id="A0A174RPT2"/>
<dbReference type="InterPro" id="IPR023214">
    <property type="entry name" value="HAD_sf"/>
</dbReference>
<dbReference type="Gene3D" id="3.40.50.1000">
    <property type="entry name" value="HAD superfamily/HAD-like"/>
    <property type="match status" value="1"/>
</dbReference>
<dbReference type="Proteomes" id="UP000095765">
    <property type="component" value="Unassembled WGS sequence"/>
</dbReference>
<protein>
    <submittedName>
        <fullName evidence="2">Noncanonical pyrimidine nucleotidase, YjjG family</fullName>
    </submittedName>
    <submittedName>
        <fullName evidence="1">Putative HAD-hydrolase yfnB</fullName>
        <ecNumber evidence="1">3.-.-.-</ecNumber>
    </submittedName>
</protein>
<evidence type="ECO:0000313" key="2">
    <source>
        <dbReference type="EMBL" id="OUP71153.1"/>
    </source>
</evidence>
<dbReference type="SFLD" id="SFLDS00003">
    <property type="entry name" value="Haloacid_Dehalogenase"/>
    <property type="match status" value="1"/>
</dbReference>